<accession>A0A857DL18</accession>
<dbReference type="InterPro" id="IPR046085">
    <property type="entry name" value="DUF6103"/>
</dbReference>
<protein>
    <submittedName>
        <fullName evidence="2">Uncharacterized protein</fullName>
    </submittedName>
</protein>
<evidence type="ECO:0000313" key="2">
    <source>
        <dbReference type="EMBL" id="QHA01085.1"/>
    </source>
</evidence>
<dbReference type="Proteomes" id="UP000430508">
    <property type="component" value="Chromosome"/>
</dbReference>
<evidence type="ECO:0000256" key="1">
    <source>
        <dbReference type="SAM" id="MobiDB-lite"/>
    </source>
</evidence>
<organism evidence="2 3">
    <name type="scientific">Dehalobacter restrictus</name>
    <dbReference type="NCBI Taxonomy" id="55583"/>
    <lineage>
        <taxon>Bacteria</taxon>
        <taxon>Bacillati</taxon>
        <taxon>Bacillota</taxon>
        <taxon>Clostridia</taxon>
        <taxon>Eubacteriales</taxon>
        <taxon>Desulfitobacteriaceae</taxon>
        <taxon>Dehalobacter</taxon>
    </lineage>
</organism>
<feature type="compositionally biased region" description="Low complexity" evidence="1">
    <location>
        <begin position="91"/>
        <end position="104"/>
    </location>
</feature>
<feature type="region of interest" description="Disordered" evidence="1">
    <location>
        <begin position="52"/>
        <end position="119"/>
    </location>
</feature>
<evidence type="ECO:0000313" key="3">
    <source>
        <dbReference type="Proteomes" id="UP000430508"/>
    </source>
</evidence>
<name>A0A857DL18_9FIRM</name>
<dbReference type="EMBL" id="CP046996">
    <property type="protein sequence ID" value="QHA01085.1"/>
    <property type="molecule type" value="Genomic_DNA"/>
</dbReference>
<feature type="compositionally biased region" description="Basic and acidic residues" evidence="1">
    <location>
        <begin position="73"/>
        <end position="90"/>
    </location>
</feature>
<sequence length="119" mass="13657">MSMTELNVSFPTEKLEALRFFIGKKDQTIEQELQDYLDKTYEKMVPAQVREYVESRTEQAPVQQQVPVPEQPADSRERPTRQTRRQREQAAPEPSSAPEAPSESDGPAEQENQGMTMNM</sequence>
<feature type="compositionally biased region" description="Polar residues" evidence="1">
    <location>
        <begin position="110"/>
        <end position="119"/>
    </location>
</feature>
<gene>
    <name evidence="2" type="ORF">GQ588_10800</name>
</gene>
<dbReference type="AlphaFoldDB" id="A0A857DL18"/>
<dbReference type="Pfam" id="PF19598">
    <property type="entry name" value="DUF6103"/>
    <property type="match status" value="1"/>
</dbReference>
<proteinExistence type="predicted"/>
<reference evidence="2 3" key="1">
    <citation type="submission" date="2019-12" db="EMBL/GenBank/DDBJ databases">
        <title>Sequence classification of anaerobic respiratory reductive dehalogenases: First we see many, then we see few.</title>
        <authorList>
            <person name="Molenda O."/>
            <person name="Puentes Jacome L.A."/>
            <person name="Cao X."/>
            <person name="Nesbo C.L."/>
            <person name="Tang S."/>
            <person name="Morson N."/>
            <person name="Patron J."/>
            <person name="Lomheim L."/>
            <person name="Wishart D.S."/>
            <person name="Edwards E.A."/>
        </authorList>
    </citation>
    <scope>NUCLEOTIDE SEQUENCE [LARGE SCALE GENOMIC DNA]</scope>
    <source>
        <strain evidence="2 3">12DCA</strain>
    </source>
</reference>
<feature type="compositionally biased region" description="Low complexity" evidence="1">
    <location>
        <begin position="58"/>
        <end position="72"/>
    </location>
</feature>
<dbReference type="RefSeq" id="WP_015261855.1">
    <property type="nucleotide sequence ID" value="NZ_CP046996.1"/>
</dbReference>